<dbReference type="Pfam" id="PF18588">
    <property type="entry name" value="WcbI"/>
    <property type="match status" value="1"/>
</dbReference>
<evidence type="ECO:0000259" key="1">
    <source>
        <dbReference type="Pfam" id="PF18588"/>
    </source>
</evidence>
<keyword evidence="3" id="KW-1185">Reference proteome</keyword>
<sequence length="275" mass="32266">MKKKCLVYGNCQIDPIRQYLMSSKSFREAYTMIEVPPVHLCDPKTGLNESQLKEIKDCDLFLYQKVSNTFGPYLSTDYILKQLPDKCTTITFPVSYFTGYHPQFAKGIKPYVDKNVVELLKEGKSDSEILSIISDENFYSAKELKTNVQASLNELKRRSSELDVTLDNFIERHYQDVHLFFTLNHPNYHVIRYVAMKILSKIGLPAKEIGYIVHHTDFRRHILPIYPSVMKQLNLTFAKPEDKFTAYNNMPMNFSNYMKKHIEFLKKNKHLYEHL</sequence>
<evidence type="ECO:0000313" key="2">
    <source>
        <dbReference type="EMBL" id="GGH81505.1"/>
    </source>
</evidence>
<reference evidence="2" key="2">
    <citation type="submission" date="2020-09" db="EMBL/GenBank/DDBJ databases">
        <authorList>
            <person name="Sun Q."/>
            <person name="Zhou Y."/>
        </authorList>
    </citation>
    <scope>NUCLEOTIDE SEQUENCE</scope>
    <source>
        <strain evidence="2">CGMCC 1.12777</strain>
    </source>
</reference>
<comment type="caution">
    <text evidence="2">The sequence shown here is derived from an EMBL/GenBank/DDBJ whole genome shotgun (WGS) entry which is preliminary data.</text>
</comment>
<dbReference type="EMBL" id="BMFV01000012">
    <property type="protein sequence ID" value="GGH81505.1"/>
    <property type="molecule type" value="Genomic_DNA"/>
</dbReference>
<dbReference type="RefSeq" id="WP_188497211.1">
    <property type="nucleotide sequence ID" value="NZ_BMFV01000012.1"/>
</dbReference>
<feature type="domain" description="Polysaccharide biosynthesis enzyme WcbI" evidence="1">
    <location>
        <begin position="4"/>
        <end position="206"/>
    </location>
</feature>
<organism evidence="2 3">
    <name type="scientific">Pullulanibacillus pueri</name>
    <dbReference type="NCBI Taxonomy" id="1437324"/>
    <lineage>
        <taxon>Bacteria</taxon>
        <taxon>Bacillati</taxon>
        <taxon>Bacillota</taxon>
        <taxon>Bacilli</taxon>
        <taxon>Bacillales</taxon>
        <taxon>Sporolactobacillaceae</taxon>
        <taxon>Pullulanibacillus</taxon>
    </lineage>
</organism>
<dbReference type="Gene3D" id="3.40.50.12080">
    <property type="match status" value="2"/>
</dbReference>
<protein>
    <recommendedName>
        <fullName evidence="1">Polysaccharide biosynthesis enzyme WcbI domain-containing protein</fullName>
    </recommendedName>
</protein>
<gene>
    <name evidence="2" type="ORF">GCM10007096_19510</name>
</gene>
<reference evidence="2" key="1">
    <citation type="journal article" date="2014" name="Int. J. Syst. Evol. Microbiol.">
        <title>Complete genome sequence of Corynebacterium casei LMG S-19264T (=DSM 44701T), isolated from a smear-ripened cheese.</title>
        <authorList>
            <consortium name="US DOE Joint Genome Institute (JGI-PGF)"/>
            <person name="Walter F."/>
            <person name="Albersmeier A."/>
            <person name="Kalinowski J."/>
            <person name="Ruckert C."/>
        </authorList>
    </citation>
    <scope>NUCLEOTIDE SEQUENCE</scope>
    <source>
        <strain evidence="2">CGMCC 1.12777</strain>
    </source>
</reference>
<dbReference type="Proteomes" id="UP000656813">
    <property type="component" value="Unassembled WGS sequence"/>
</dbReference>
<proteinExistence type="predicted"/>
<accession>A0A8J2ZWI6</accession>
<name>A0A8J2ZWI6_9BACL</name>
<dbReference type="AlphaFoldDB" id="A0A8J2ZWI6"/>
<evidence type="ECO:0000313" key="3">
    <source>
        <dbReference type="Proteomes" id="UP000656813"/>
    </source>
</evidence>
<dbReference type="InterPro" id="IPR041307">
    <property type="entry name" value="WcbI"/>
</dbReference>